<evidence type="ECO:0008006" key="4">
    <source>
        <dbReference type="Google" id="ProtNLM"/>
    </source>
</evidence>
<protein>
    <recommendedName>
        <fullName evidence="4">Lipoprotein</fullName>
    </recommendedName>
</protein>
<evidence type="ECO:0000256" key="1">
    <source>
        <dbReference type="SAM" id="MobiDB-lite"/>
    </source>
</evidence>
<organism evidence="2 3">
    <name type="scientific">Neobacillus paridis</name>
    <dbReference type="NCBI Taxonomy" id="2803862"/>
    <lineage>
        <taxon>Bacteria</taxon>
        <taxon>Bacillati</taxon>
        <taxon>Bacillota</taxon>
        <taxon>Bacilli</taxon>
        <taxon>Bacillales</taxon>
        <taxon>Bacillaceae</taxon>
        <taxon>Neobacillus</taxon>
    </lineage>
</organism>
<evidence type="ECO:0000313" key="2">
    <source>
        <dbReference type="EMBL" id="MBL4952156.1"/>
    </source>
</evidence>
<reference evidence="2 3" key="1">
    <citation type="submission" date="2021-01" db="EMBL/GenBank/DDBJ databases">
        <title>Genome public.</title>
        <authorList>
            <person name="Liu C."/>
            <person name="Sun Q."/>
        </authorList>
    </citation>
    <scope>NUCLEOTIDE SEQUENCE [LARGE SCALE GENOMIC DNA]</scope>
    <source>
        <strain evidence="2 3">YIM B02564</strain>
    </source>
</reference>
<accession>A0ABS1TLG1</accession>
<dbReference type="Proteomes" id="UP000623967">
    <property type="component" value="Unassembled WGS sequence"/>
</dbReference>
<dbReference type="RefSeq" id="WP_202653434.1">
    <property type="nucleotide sequence ID" value="NZ_JAESWB010000134.1"/>
</dbReference>
<name>A0ABS1TLG1_9BACI</name>
<keyword evidence="3" id="KW-1185">Reference proteome</keyword>
<dbReference type="PROSITE" id="PS51257">
    <property type="entry name" value="PROKAR_LIPOPROTEIN"/>
    <property type="match status" value="1"/>
</dbReference>
<comment type="caution">
    <text evidence="2">The sequence shown here is derived from an EMBL/GenBank/DDBJ whole genome shotgun (WGS) entry which is preliminary data.</text>
</comment>
<sequence>MNMSWKKRLLITSICLLSLVGCDKETPKDKPSSSHHTVEKKSSDKQAVVTAKKSVQIMKNRVKYFNGLTPYIQKINNDTIYFVEAIVLFASEDLSYEDARGRVSKYVSDFGYELKKIQEKGKSLPPDQEIKKYHQKLVSSLESLHATMLKGNRAMGVSINGVDEQLLKEVAQELKVNHQNLTNLNKEGERILKGL</sequence>
<evidence type="ECO:0000313" key="3">
    <source>
        <dbReference type="Proteomes" id="UP000623967"/>
    </source>
</evidence>
<proteinExistence type="predicted"/>
<dbReference type="EMBL" id="JAESWB010000134">
    <property type="protein sequence ID" value="MBL4952156.1"/>
    <property type="molecule type" value="Genomic_DNA"/>
</dbReference>
<feature type="region of interest" description="Disordered" evidence="1">
    <location>
        <begin position="25"/>
        <end position="45"/>
    </location>
</feature>
<gene>
    <name evidence="2" type="ORF">JK635_08015</name>
</gene>
<feature type="compositionally biased region" description="Basic and acidic residues" evidence="1">
    <location>
        <begin position="25"/>
        <end position="44"/>
    </location>
</feature>